<sequence length="64" mass="7737">FWHQHEPSDPNERCVVLNFRKVPKRWGWNDVNCLGPQSDSSKICVMENCKGFFLIYFEMQFRLK</sequence>
<dbReference type="InterPro" id="IPR016187">
    <property type="entry name" value="CTDL_fold"/>
</dbReference>
<comment type="caution">
    <text evidence="1">The sequence shown here is derived from an EMBL/GenBank/DDBJ whole genome shotgun (WGS) entry which is preliminary data.</text>
</comment>
<name>A0A2J8TBZ7_PONAB</name>
<dbReference type="AlphaFoldDB" id="A0A2J8TBZ7"/>
<feature type="non-terminal residue" evidence="1">
    <location>
        <position position="1"/>
    </location>
</feature>
<proteinExistence type="predicted"/>
<feature type="non-terminal residue" evidence="1">
    <location>
        <position position="64"/>
    </location>
</feature>
<evidence type="ECO:0000313" key="1">
    <source>
        <dbReference type="EMBL" id="PNJ30557.1"/>
    </source>
</evidence>
<organism evidence="1">
    <name type="scientific">Pongo abelii</name>
    <name type="common">Sumatran orangutan</name>
    <name type="synonym">Pongo pygmaeus abelii</name>
    <dbReference type="NCBI Taxonomy" id="9601"/>
    <lineage>
        <taxon>Eukaryota</taxon>
        <taxon>Metazoa</taxon>
        <taxon>Chordata</taxon>
        <taxon>Craniata</taxon>
        <taxon>Vertebrata</taxon>
        <taxon>Euteleostomi</taxon>
        <taxon>Mammalia</taxon>
        <taxon>Eutheria</taxon>
        <taxon>Euarchontoglires</taxon>
        <taxon>Primates</taxon>
        <taxon>Haplorrhini</taxon>
        <taxon>Catarrhini</taxon>
        <taxon>Hominidae</taxon>
        <taxon>Pongo</taxon>
    </lineage>
</organism>
<dbReference type="SUPFAM" id="SSF56436">
    <property type="entry name" value="C-type lectin-like"/>
    <property type="match status" value="1"/>
</dbReference>
<dbReference type="EMBL" id="NDHI03003510">
    <property type="protein sequence ID" value="PNJ30557.1"/>
    <property type="molecule type" value="Genomic_DNA"/>
</dbReference>
<accession>A0A2J8TBZ7</accession>
<dbReference type="STRING" id="9601.ENSPPYP00000004835"/>
<reference evidence="1" key="1">
    <citation type="submission" date="2017-12" db="EMBL/GenBank/DDBJ databases">
        <title>High-resolution comparative analysis of great ape genomes.</title>
        <authorList>
            <person name="Pollen A."/>
            <person name="Hastie A."/>
            <person name="Hormozdiari F."/>
            <person name="Dougherty M."/>
            <person name="Liu R."/>
            <person name="Chaisson M."/>
            <person name="Hoppe E."/>
            <person name="Hill C."/>
            <person name="Pang A."/>
            <person name="Hillier L."/>
            <person name="Baker C."/>
            <person name="Armstrong J."/>
            <person name="Shendure J."/>
            <person name="Paten B."/>
            <person name="Wilson R."/>
            <person name="Chao H."/>
            <person name="Schneider V."/>
            <person name="Ventura M."/>
            <person name="Kronenberg Z."/>
            <person name="Murali S."/>
            <person name="Gordon D."/>
            <person name="Cantsilieris S."/>
            <person name="Munson K."/>
            <person name="Nelson B."/>
            <person name="Raja A."/>
            <person name="Underwood J."/>
            <person name="Diekhans M."/>
            <person name="Fiddes I."/>
            <person name="Haussler D."/>
            <person name="Eichler E."/>
        </authorList>
    </citation>
    <scope>NUCLEOTIDE SEQUENCE [LARGE SCALE GENOMIC DNA]</scope>
    <source>
        <strain evidence="1">Susie</strain>
    </source>
</reference>
<dbReference type="InterPro" id="IPR016186">
    <property type="entry name" value="C-type_lectin-like/link_sf"/>
</dbReference>
<gene>
    <name evidence="1" type="ORF">CR201_G0036354</name>
</gene>
<dbReference type="Gene3D" id="3.10.100.10">
    <property type="entry name" value="Mannose-Binding Protein A, subunit A"/>
    <property type="match status" value="1"/>
</dbReference>
<protein>
    <submittedName>
        <fullName evidence="1">T0128230 isoform 1</fullName>
    </submittedName>
</protein>